<evidence type="ECO:0000313" key="1">
    <source>
        <dbReference type="EMBL" id="XAT64530.1"/>
    </source>
</evidence>
<accession>A0ABZ3H731</accession>
<name>A0ABZ3H731_GEOAI</name>
<dbReference type="RefSeq" id="WP_193808055.1">
    <property type="nucleotide sequence ID" value="NZ_CP087714.1"/>
</dbReference>
<organism evidence="1 2">
    <name type="scientific">Geoglobus acetivorans</name>
    <dbReference type="NCBI Taxonomy" id="565033"/>
    <lineage>
        <taxon>Archaea</taxon>
        <taxon>Methanobacteriati</taxon>
        <taxon>Methanobacteriota</taxon>
        <taxon>Archaeoglobi</taxon>
        <taxon>Archaeoglobales</taxon>
        <taxon>Archaeoglobaceae</taxon>
        <taxon>Geoglobus</taxon>
    </lineage>
</organism>
<dbReference type="GeneID" id="90448808"/>
<keyword evidence="2" id="KW-1185">Reference proteome</keyword>
<dbReference type="Proteomes" id="UP001492541">
    <property type="component" value="Chromosome"/>
</dbReference>
<protein>
    <submittedName>
        <fullName evidence="1">Uncharacterized protein</fullName>
    </submittedName>
</protein>
<gene>
    <name evidence="1" type="ORF">LPQ35_03945</name>
</gene>
<proteinExistence type="predicted"/>
<sequence length="85" mass="9399">MVRTLPVRVKCVDFIPSEKYKEIHPTEKLHEGRESGEVPQAVRLRTLFGAKGKLIPPNQKIKVPDKGKGDADITVPGVLKIKASN</sequence>
<dbReference type="EMBL" id="CP087714">
    <property type="protein sequence ID" value="XAT64530.1"/>
    <property type="molecule type" value="Genomic_DNA"/>
</dbReference>
<reference evidence="1 2" key="1">
    <citation type="submission" date="2021-11" db="EMBL/GenBank/DDBJ databases">
        <title>Whole genome of Geoglobus acetivorans.</title>
        <authorList>
            <person name="Liu D."/>
        </authorList>
    </citation>
    <scope>NUCLEOTIDE SEQUENCE [LARGE SCALE GENOMIC DNA]</scope>
    <source>
        <strain evidence="1 2">SBH6</strain>
    </source>
</reference>
<evidence type="ECO:0000313" key="2">
    <source>
        <dbReference type="Proteomes" id="UP001492541"/>
    </source>
</evidence>